<dbReference type="OrthoDB" id="286778at2"/>
<name>A0A1Y0CUF4_9GAMM</name>
<dbReference type="PANTHER" id="PTHR36505">
    <property type="entry name" value="BLR1072 PROTEIN"/>
    <property type="match status" value="1"/>
</dbReference>
<dbReference type="Pfam" id="PF05239">
    <property type="entry name" value="PRC"/>
    <property type="match status" value="1"/>
</dbReference>
<reference evidence="4" key="1">
    <citation type="submission" date="2017-05" db="EMBL/GenBank/DDBJ databases">
        <authorList>
            <person name="Sung H."/>
        </authorList>
    </citation>
    <scope>NUCLEOTIDE SEQUENCE [LARGE SCALE GENOMIC DNA]</scope>
    <source>
        <strain evidence="4">AMac2203</strain>
    </source>
</reference>
<proteinExistence type="predicted"/>
<dbReference type="RefSeq" id="WP_086962045.1">
    <property type="nucleotide sequence ID" value="NZ_CP021376.1"/>
</dbReference>
<organism evidence="3 4">
    <name type="scientific">Oceanisphaera avium</name>
    <dbReference type="NCBI Taxonomy" id="1903694"/>
    <lineage>
        <taxon>Bacteria</taxon>
        <taxon>Pseudomonadati</taxon>
        <taxon>Pseudomonadota</taxon>
        <taxon>Gammaproteobacteria</taxon>
        <taxon>Aeromonadales</taxon>
        <taxon>Aeromonadaceae</taxon>
        <taxon>Oceanisphaera</taxon>
    </lineage>
</organism>
<protein>
    <submittedName>
        <fullName evidence="3">Photosystem reaction center subunit H</fullName>
    </submittedName>
</protein>
<dbReference type="EMBL" id="CP021376">
    <property type="protein sequence ID" value="ART78869.1"/>
    <property type="molecule type" value="Genomic_DNA"/>
</dbReference>
<feature type="domain" description="PRC-barrel" evidence="2">
    <location>
        <begin position="33"/>
        <end position="109"/>
    </location>
</feature>
<dbReference type="Gene3D" id="2.30.30.240">
    <property type="entry name" value="PRC-barrel domain"/>
    <property type="match status" value="1"/>
</dbReference>
<gene>
    <name evidence="3" type="ORF">CBP12_00795</name>
</gene>
<dbReference type="InterPro" id="IPR011033">
    <property type="entry name" value="PRC_barrel-like_sf"/>
</dbReference>
<dbReference type="PANTHER" id="PTHR36505:SF1">
    <property type="entry name" value="BLR1072 PROTEIN"/>
    <property type="match status" value="1"/>
</dbReference>
<evidence type="ECO:0000313" key="4">
    <source>
        <dbReference type="Proteomes" id="UP000243793"/>
    </source>
</evidence>
<accession>A0A1Y0CUF4</accession>
<dbReference type="InterPro" id="IPR027275">
    <property type="entry name" value="PRC-brl_dom"/>
</dbReference>
<evidence type="ECO:0000313" key="3">
    <source>
        <dbReference type="EMBL" id="ART78869.1"/>
    </source>
</evidence>
<dbReference type="SUPFAM" id="SSF50346">
    <property type="entry name" value="PRC-barrel domain"/>
    <property type="match status" value="1"/>
</dbReference>
<keyword evidence="4" id="KW-1185">Reference proteome</keyword>
<evidence type="ECO:0000259" key="2">
    <source>
        <dbReference type="Pfam" id="PF05239"/>
    </source>
</evidence>
<dbReference type="AlphaFoldDB" id="A0A1Y0CUF4"/>
<evidence type="ECO:0000256" key="1">
    <source>
        <dbReference type="SAM" id="MobiDB-lite"/>
    </source>
</evidence>
<sequence length="145" mass="16149">MNYENRDSMGMYRPFQNNPAALSSEDGPGPHLMGAETLIGNNVFNHEGLNLGDIKEIMLDMRSGGVSYAVLEFGGFLGLGSKLFAVPWGALTLDTVAKRFVMNVSKEQLENAPGFEKDDWPDMADPMWEQSVHDFYGTKPYQRPL</sequence>
<dbReference type="KEGG" id="ocm:CBP12_00795"/>
<feature type="region of interest" description="Disordered" evidence="1">
    <location>
        <begin position="1"/>
        <end position="29"/>
    </location>
</feature>
<dbReference type="Proteomes" id="UP000243793">
    <property type="component" value="Chromosome"/>
</dbReference>